<sequence length="65" mass="7847">MNKFQKAVSQMVKQEEKENLWQGYENCRVGRSISSSIRRYVKGFEKFGYSVHEVYEFINDINKYE</sequence>
<keyword evidence="2" id="KW-1185">Reference proteome</keyword>
<dbReference type="Proteomes" id="UP000030736">
    <property type="component" value="Segment"/>
</dbReference>
<organism evidence="1 2">
    <name type="scientific">Clostridium phage phiMMP01</name>
    <dbReference type="NCBI Taxonomy" id="1582156"/>
    <lineage>
        <taxon>Viruses</taxon>
        <taxon>Duplodnaviria</taxon>
        <taxon>Heunggongvirae</taxon>
        <taxon>Uroviricota</taxon>
        <taxon>Caudoviricetes</taxon>
        <taxon>Yongloolinvirus</taxon>
        <taxon>Yongloolinvirus MMP01</taxon>
    </lineage>
</organism>
<dbReference type="KEGG" id="vg:26646914"/>
<accession>A0A0A8WJU9</accession>
<reference evidence="1 2" key="1">
    <citation type="submission" date="2014-12" db="EMBL/GenBank/DDBJ databases">
        <title>Whole Genome Sequence and Molecular Characterization of Siphoviridae / Myoviridae Phage Infecting Clostridium difficile.</title>
        <authorList>
            <person name="Monot M."/>
        </authorList>
    </citation>
    <scope>NUCLEOTIDE SEQUENCE [LARGE SCALE GENOMIC DNA]</scope>
</reference>
<dbReference type="GeneID" id="26646914"/>
<gene>
    <name evidence="1" type="ORF">PHIMMP01_20070</name>
</gene>
<evidence type="ECO:0000313" key="1">
    <source>
        <dbReference type="EMBL" id="CEK40826.1"/>
    </source>
</evidence>
<dbReference type="EMBL" id="LN681541">
    <property type="protein sequence ID" value="CEK40826.1"/>
    <property type="molecule type" value="Genomic_DNA"/>
</dbReference>
<name>A0A0A8WJU9_9CAUD</name>
<protein>
    <submittedName>
        <fullName evidence="1">Uncharacterized protein</fullName>
    </submittedName>
</protein>
<evidence type="ECO:0000313" key="2">
    <source>
        <dbReference type="Proteomes" id="UP000030736"/>
    </source>
</evidence>
<dbReference type="RefSeq" id="YP_009206190.1">
    <property type="nucleotide sequence ID" value="NC_028883.1"/>
</dbReference>
<proteinExistence type="predicted"/>